<reference evidence="2" key="1">
    <citation type="journal article" date="2014" name="Int. J. Syst. Evol. Microbiol.">
        <title>Complete genome sequence of Corynebacterium casei LMG S-19264T (=DSM 44701T), isolated from a smear-ripened cheese.</title>
        <authorList>
            <consortium name="US DOE Joint Genome Institute (JGI-PGF)"/>
            <person name="Walter F."/>
            <person name="Albersmeier A."/>
            <person name="Kalinowski J."/>
            <person name="Ruckert C."/>
        </authorList>
    </citation>
    <scope>NUCLEOTIDE SEQUENCE</scope>
    <source>
        <strain evidence="2">JCM 31311</strain>
    </source>
</reference>
<feature type="domain" description="Transposase IS4-like" evidence="1">
    <location>
        <begin position="127"/>
        <end position="312"/>
    </location>
</feature>
<reference evidence="2" key="2">
    <citation type="submission" date="2020-09" db="EMBL/GenBank/DDBJ databases">
        <authorList>
            <person name="Sun Q."/>
            <person name="Ohkuma M."/>
        </authorList>
    </citation>
    <scope>NUCLEOTIDE SEQUENCE</scope>
    <source>
        <strain evidence="2">JCM 31311</strain>
    </source>
</reference>
<dbReference type="Pfam" id="PF01609">
    <property type="entry name" value="DDE_Tnp_1"/>
    <property type="match status" value="1"/>
</dbReference>
<dbReference type="EMBL" id="BMQL01000049">
    <property type="protein sequence ID" value="GGR30245.1"/>
    <property type="molecule type" value="Genomic_DNA"/>
</dbReference>
<keyword evidence="3" id="KW-1185">Reference proteome</keyword>
<dbReference type="InterPro" id="IPR002559">
    <property type="entry name" value="Transposase_11"/>
</dbReference>
<comment type="caution">
    <text evidence="2">The sequence shown here is derived from an EMBL/GenBank/DDBJ whole genome shotgun (WGS) entry which is preliminary data.</text>
</comment>
<dbReference type="GO" id="GO:0003677">
    <property type="term" value="F:DNA binding"/>
    <property type="evidence" value="ECO:0007669"/>
    <property type="project" value="InterPro"/>
</dbReference>
<dbReference type="GO" id="GO:0006313">
    <property type="term" value="P:DNA transposition"/>
    <property type="evidence" value="ECO:0007669"/>
    <property type="project" value="InterPro"/>
</dbReference>
<name>A0A918FCD0_9DEIO</name>
<dbReference type="Gene3D" id="3.90.350.10">
    <property type="entry name" value="Transposase Inhibitor Protein From Tn5, Chain A, domain 1"/>
    <property type="match status" value="1"/>
</dbReference>
<sequence>MGWDKWLEQLWDGVSVMKTPPSCSPHSTVLAHLAQHPWGLRAPSLALLAALILALIQREDVRLTKLAAQLLGKALQSSKVKQLHRFFKNIRISEDVLARFVLSFADPEERLWLVIDRTNWCLGKTEINILLVAVILNGQALPLMWTLLPHGGSSSSAIRNALLERVLLVLPAKRIAGLLGDREFIGKKWFKFLNKEKIAPCIRLKANTKVGGMPVWALFKGIAEGEVRWWYRPLMVYGVPLRVCAVRDVHGHLLYVGTLEHGRHALEAYSRRWTIESLFKFWKGSGFDLEETHLTHPDRLSTLLALVTLTSVWAWRVGVAEHERAPIPVLAHGRLALSIVRYGLNTMKAALTNVLWSPTETLFIRDFLACAAKLSPT</sequence>
<protein>
    <submittedName>
        <fullName evidence="2">IS4 family transposase</fullName>
    </submittedName>
</protein>
<gene>
    <name evidence="2" type="ORF">GCM10008957_46300</name>
</gene>
<evidence type="ECO:0000313" key="2">
    <source>
        <dbReference type="EMBL" id="GGR30245.1"/>
    </source>
</evidence>
<evidence type="ECO:0000259" key="1">
    <source>
        <dbReference type="Pfam" id="PF01609"/>
    </source>
</evidence>
<dbReference type="Proteomes" id="UP000603865">
    <property type="component" value="Unassembled WGS sequence"/>
</dbReference>
<dbReference type="AlphaFoldDB" id="A0A918FCD0"/>
<dbReference type="InterPro" id="IPR047658">
    <property type="entry name" value="IS4-like_transpos"/>
</dbReference>
<proteinExistence type="predicted"/>
<dbReference type="NCBIfam" id="NF033591">
    <property type="entry name" value="transpos_IS4_2"/>
    <property type="match status" value="1"/>
</dbReference>
<accession>A0A918FCD0</accession>
<dbReference type="GO" id="GO:0004803">
    <property type="term" value="F:transposase activity"/>
    <property type="evidence" value="ECO:0007669"/>
    <property type="project" value="InterPro"/>
</dbReference>
<evidence type="ECO:0000313" key="3">
    <source>
        <dbReference type="Proteomes" id="UP000603865"/>
    </source>
</evidence>
<organism evidence="2 3">
    <name type="scientific">Deinococcus ruber</name>
    <dbReference type="NCBI Taxonomy" id="1848197"/>
    <lineage>
        <taxon>Bacteria</taxon>
        <taxon>Thermotogati</taxon>
        <taxon>Deinococcota</taxon>
        <taxon>Deinococci</taxon>
        <taxon>Deinococcales</taxon>
        <taxon>Deinococcaceae</taxon>
        <taxon>Deinococcus</taxon>
    </lineage>
</organism>
<dbReference type="InterPro" id="IPR012337">
    <property type="entry name" value="RNaseH-like_sf"/>
</dbReference>
<dbReference type="SUPFAM" id="SSF53098">
    <property type="entry name" value="Ribonuclease H-like"/>
    <property type="match status" value="1"/>
</dbReference>